<dbReference type="EMBL" id="BKAJ01000016">
    <property type="protein sequence ID" value="GEP53677.1"/>
    <property type="molecule type" value="Genomic_DNA"/>
</dbReference>
<sequence length="168" mass="16643">MFGKWLLSLVVPLALAGALSACENSGAVQPGVVNTQAAGGYRGETGRVIAIREVPVKSGNTGVSDGTLVGGGLGAIGGAAIGGATTNSVGGAVVGGLLGAVAGGIAGTAIDQNSPRRGIEVTVQKDNGQRVTIAQRDDGDVQMGDRVAIVYNRNGVAKAVRDTGYRQD</sequence>
<dbReference type="RefSeq" id="WP_170302838.1">
    <property type="nucleotide sequence ID" value="NZ_BKAJ01000016.1"/>
</dbReference>
<dbReference type="AlphaFoldDB" id="A0A512N3V7"/>
<comment type="caution">
    <text evidence="2">The sequence shown here is derived from an EMBL/GenBank/DDBJ whole genome shotgun (WGS) entry which is preliminary data.</text>
</comment>
<keyword evidence="3" id="KW-1185">Reference proteome</keyword>
<evidence type="ECO:0008006" key="4">
    <source>
        <dbReference type="Google" id="ProtNLM"/>
    </source>
</evidence>
<dbReference type="Proteomes" id="UP000321058">
    <property type="component" value="Unassembled WGS sequence"/>
</dbReference>
<proteinExistence type="predicted"/>
<accession>A0A512N3V7</accession>
<feature type="chain" id="PRO_5021722630" description="Glycine zipper 2TM domain-containing protein" evidence="1">
    <location>
        <begin position="22"/>
        <end position="168"/>
    </location>
</feature>
<protein>
    <recommendedName>
        <fullName evidence="4">Glycine zipper 2TM domain-containing protein</fullName>
    </recommendedName>
</protein>
<evidence type="ECO:0000313" key="3">
    <source>
        <dbReference type="Proteomes" id="UP000321058"/>
    </source>
</evidence>
<organism evidence="2 3">
    <name type="scientific">Reyranella soli</name>
    <dbReference type="NCBI Taxonomy" id="1230389"/>
    <lineage>
        <taxon>Bacteria</taxon>
        <taxon>Pseudomonadati</taxon>
        <taxon>Pseudomonadota</taxon>
        <taxon>Alphaproteobacteria</taxon>
        <taxon>Hyphomicrobiales</taxon>
        <taxon>Reyranellaceae</taxon>
        <taxon>Reyranella</taxon>
    </lineage>
</organism>
<dbReference type="PROSITE" id="PS51257">
    <property type="entry name" value="PROKAR_LIPOPROTEIN"/>
    <property type="match status" value="1"/>
</dbReference>
<name>A0A512N3V7_9HYPH</name>
<evidence type="ECO:0000313" key="2">
    <source>
        <dbReference type="EMBL" id="GEP53677.1"/>
    </source>
</evidence>
<gene>
    <name evidence="2" type="ORF">RSO01_08430</name>
</gene>
<evidence type="ECO:0000256" key="1">
    <source>
        <dbReference type="SAM" id="SignalP"/>
    </source>
</evidence>
<keyword evidence="1" id="KW-0732">Signal</keyword>
<feature type="signal peptide" evidence="1">
    <location>
        <begin position="1"/>
        <end position="21"/>
    </location>
</feature>
<reference evidence="2 3" key="1">
    <citation type="submission" date="2019-07" db="EMBL/GenBank/DDBJ databases">
        <title>Whole genome shotgun sequence of Reyranella soli NBRC 108950.</title>
        <authorList>
            <person name="Hosoyama A."/>
            <person name="Uohara A."/>
            <person name="Ohji S."/>
            <person name="Ichikawa N."/>
        </authorList>
    </citation>
    <scope>NUCLEOTIDE SEQUENCE [LARGE SCALE GENOMIC DNA]</scope>
    <source>
        <strain evidence="2 3">NBRC 108950</strain>
    </source>
</reference>